<dbReference type="AlphaFoldDB" id="A0A0G4KG61"/>
<evidence type="ECO:0000256" key="1">
    <source>
        <dbReference type="SAM" id="MobiDB-lite"/>
    </source>
</evidence>
<feature type="non-terminal residue" evidence="2">
    <location>
        <position position="1"/>
    </location>
</feature>
<sequence length="33" mass="3794">PDQAPRPAVQRLLCQPARHQHGMEGYRQRRGAL</sequence>
<organism evidence="2 3">
    <name type="scientific">Verticillium longisporum</name>
    <name type="common">Verticillium dahliae var. longisporum</name>
    <dbReference type="NCBI Taxonomy" id="100787"/>
    <lineage>
        <taxon>Eukaryota</taxon>
        <taxon>Fungi</taxon>
        <taxon>Dikarya</taxon>
        <taxon>Ascomycota</taxon>
        <taxon>Pezizomycotina</taxon>
        <taxon>Sordariomycetes</taxon>
        <taxon>Hypocreomycetidae</taxon>
        <taxon>Glomerellales</taxon>
        <taxon>Plectosphaerellaceae</taxon>
        <taxon>Verticillium</taxon>
    </lineage>
</organism>
<dbReference type="Proteomes" id="UP000045706">
    <property type="component" value="Unassembled WGS sequence"/>
</dbReference>
<name>A0A0G4KG61_VERLO</name>
<evidence type="ECO:0000313" key="2">
    <source>
        <dbReference type="EMBL" id="CRJ92237.1"/>
    </source>
</evidence>
<protein>
    <submittedName>
        <fullName evidence="2">Uncharacterized protein</fullName>
    </submittedName>
</protein>
<accession>A0A0G4KG61</accession>
<evidence type="ECO:0000313" key="3">
    <source>
        <dbReference type="Proteomes" id="UP000045706"/>
    </source>
</evidence>
<dbReference type="EMBL" id="CVQI01000208">
    <property type="protein sequence ID" value="CRJ92237.1"/>
    <property type="molecule type" value="Genomic_DNA"/>
</dbReference>
<feature type="region of interest" description="Disordered" evidence="1">
    <location>
        <begin position="1"/>
        <end position="33"/>
    </location>
</feature>
<proteinExistence type="predicted"/>
<gene>
    <name evidence="2" type="ORF">BN1723_020790</name>
</gene>
<reference evidence="3" key="1">
    <citation type="submission" date="2015-05" db="EMBL/GenBank/DDBJ databases">
        <authorList>
            <person name="Fogelqvist Johan"/>
        </authorList>
    </citation>
    <scope>NUCLEOTIDE SEQUENCE [LARGE SCALE GENOMIC DNA]</scope>
</reference>